<dbReference type="Proteomes" id="UP000823388">
    <property type="component" value="Chromosome 9N"/>
</dbReference>
<evidence type="ECO:0000256" key="18">
    <source>
        <dbReference type="ARBA" id="ARBA00023136"/>
    </source>
</evidence>
<feature type="transmembrane region" description="Helical" evidence="24">
    <location>
        <begin position="65"/>
        <end position="90"/>
    </location>
</feature>
<keyword evidence="10 24" id="KW-0812">Transmembrane</keyword>
<feature type="compositionally biased region" description="Low complexity" evidence="23">
    <location>
        <begin position="369"/>
        <end position="381"/>
    </location>
</feature>
<dbReference type="InterPro" id="IPR036213">
    <property type="entry name" value="Calpain_III_sf"/>
</dbReference>
<feature type="transmembrane region" description="Helical" evidence="24">
    <location>
        <begin position="234"/>
        <end position="258"/>
    </location>
</feature>
<keyword evidence="14 22" id="KW-0378">Hydrolase</keyword>
<dbReference type="InterPro" id="IPR038765">
    <property type="entry name" value="Papain-like_cys_pep_sf"/>
</dbReference>
<dbReference type="GO" id="GO:0010008">
    <property type="term" value="C:endosome membrane"/>
    <property type="evidence" value="ECO:0007669"/>
    <property type="project" value="UniProtKB-SubCell"/>
</dbReference>
<evidence type="ECO:0000256" key="7">
    <source>
        <dbReference type="ARBA" id="ARBA00022475"/>
    </source>
</evidence>
<keyword evidence="9 22" id="KW-0645">Protease</keyword>
<feature type="transmembrane region" description="Helical" evidence="24">
    <location>
        <begin position="96"/>
        <end position="119"/>
    </location>
</feature>
<keyword evidence="6" id="KW-0217">Developmental protein</keyword>
<feature type="transmembrane region" description="Helical" evidence="24">
    <location>
        <begin position="976"/>
        <end position="996"/>
    </location>
</feature>
<evidence type="ECO:0000256" key="10">
    <source>
        <dbReference type="ARBA" id="ARBA00022692"/>
    </source>
</evidence>
<feature type="active site" evidence="21 22">
    <location>
        <position position="1954"/>
    </location>
</feature>
<feature type="transmembrane region" description="Helical" evidence="24">
    <location>
        <begin position="164"/>
        <end position="186"/>
    </location>
</feature>
<evidence type="ECO:0000256" key="2">
    <source>
        <dbReference type="ARBA" id="ARBA00004477"/>
    </source>
</evidence>
<feature type="transmembrane region" description="Helical" evidence="24">
    <location>
        <begin position="264"/>
        <end position="282"/>
    </location>
</feature>
<feature type="transmembrane region" description="Helical" evidence="24">
    <location>
        <begin position="1040"/>
        <end position="1062"/>
    </location>
</feature>
<evidence type="ECO:0000256" key="11">
    <source>
        <dbReference type="ARBA" id="ARBA00022729"/>
    </source>
</evidence>
<dbReference type="PROSITE" id="PS50203">
    <property type="entry name" value="CALPAIN_CAT"/>
    <property type="match status" value="1"/>
</dbReference>
<dbReference type="SUPFAM" id="SSF49758">
    <property type="entry name" value="Calpain large subunit, middle domain (domain III)"/>
    <property type="match status" value="1"/>
</dbReference>
<dbReference type="SMART" id="SM00720">
    <property type="entry name" value="calpain_III"/>
    <property type="match status" value="1"/>
</dbReference>
<gene>
    <name evidence="26" type="ORF">PVAP13_9NG680600</name>
</gene>
<dbReference type="Gene3D" id="3.90.70.10">
    <property type="entry name" value="Cysteine proteinases"/>
    <property type="match status" value="1"/>
</dbReference>
<feature type="transmembrane region" description="Helical" evidence="24">
    <location>
        <begin position="696"/>
        <end position="714"/>
    </location>
</feature>
<feature type="active site" evidence="21 22">
    <location>
        <position position="1974"/>
    </location>
</feature>
<feature type="domain" description="Calpain catalytic" evidence="25">
    <location>
        <begin position="1730"/>
        <end position="2032"/>
    </location>
</feature>
<evidence type="ECO:0000256" key="14">
    <source>
        <dbReference type="ARBA" id="ARBA00022801"/>
    </source>
</evidence>
<keyword evidence="12" id="KW-0677">Repeat</keyword>
<evidence type="ECO:0000256" key="16">
    <source>
        <dbReference type="ARBA" id="ARBA00022824"/>
    </source>
</evidence>
<dbReference type="CDD" id="cd00044">
    <property type="entry name" value="CysPc"/>
    <property type="match status" value="1"/>
</dbReference>
<feature type="transmembrane region" description="Helical" evidence="24">
    <location>
        <begin position="321"/>
        <end position="341"/>
    </location>
</feature>
<feature type="transmembrane region" description="Helical" evidence="24">
    <location>
        <begin position="820"/>
        <end position="843"/>
    </location>
</feature>
<accession>A0A8T0N0G2</accession>
<feature type="compositionally biased region" description="Polar residues" evidence="23">
    <location>
        <begin position="382"/>
        <end position="407"/>
    </location>
</feature>
<comment type="subcellular location">
    <subcellularLocation>
        <location evidence="4">Cell membrane</location>
        <topology evidence="4">Multi-pass membrane protein</topology>
    </subcellularLocation>
    <subcellularLocation>
        <location evidence="3">Cytoplasm</location>
    </subcellularLocation>
    <subcellularLocation>
        <location evidence="2">Endoplasmic reticulum membrane</location>
        <topology evidence="2">Multi-pass membrane protein</topology>
    </subcellularLocation>
    <subcellularLocation>
        <location evidence="1">Endosome membrane</location>
        <topology evidence="1">Multi-pass membrane protein</topology>
    </subcellularLocation>
</comment>
<keyword evidence="27" id="KW-1185">Reference proteome</keyword>
<dbReference type="GO" id="GO:0005886">
    <property type="term" value="C:plasma membrane"/>
    <property type="evidence" value="ECO:0007669"/>
    <property type="project" value="UniProtKB-SubCell"/>
</dbReference>
<evidence type="ECO:0000256" key="22">
    <source>
        <dbReference type="PROSITE-ProRule" id="PRU00239"/>
    </source>
</evidence>
<sequence length="2186" mass="242582">MEEEGHHGVVLACSICGFLFAVLSPLSFWVLWAVNWRPWRLYSWIYARKWPAYVQGPQLSTLCSFLTLVAWLVVISPIAVLLVWGSILIALLERNIIGLAVTMAGVAFLLSFYSIMLWWRTQWQSSKAVAYLLLLAVGLLCAYEFCAVYVTAGASASELNSPSGFFFGVSAISLAINMLFICKILFNVSGFDVDEYVRRSYKFAYSDSVEVAPVSCSPDPPDPSELYMKKSSRVLHLGLLYVCSLLVLVVYSILYGLTSKKARWLGALTSVAVVILDWNLGLCSFRFELLKSRVIVLFVAGTSRAFLICFGVHYWYLGHCISYAFVASVLLSAAVSCWLSISNPSVARIDALRSTVIKLREGFRRKGQNSSSNSSEGCGSSVKRSSGSVEAGQNGNATDSMYRSNSQSDGVNWNSIPFDRSNSCQEGQSSDKNIDSGRASLAHRSNSCLSAVHSETVVITTERHGEPTASLVVCSSSGLESHGCESSESATASGNQQLLDLNLAAIFQDRLNDPRISSMLKKNGGLGDVELANLLQDKGLDPNFSYMLKDKIMDPRILALLQRSSLDADREHQDDVDVTATDSDRLDTTIANQISLSEELRRSGLEKWLNISRLIFHQLAGSPIRAFIVFTILFIIETATVAIHRPETIKVINATHEQFEFGFSILLLSPVVCSIMAFIWSLRAEEMMMTSKPRKYGFIAWLLSTCVGLFLSFLSKSSVILGLSLTLPLMVACLSFAIPIWMRNGYRFWIPVREFDNHENVSQAPGTKERALFAISIAVFTASVIGLGAIVSAKPLDALGYKGWDADKNSFYSPYATSMYLGWALSSTIAVLTTGLIPVVAWFATYRFSPSSAMCVGLFATVLVSFCGASYWGVVNSREDGVPLKADFLAALLPLLCIPAFFSLFTGLYKWYKNDFLAFYSPRYYLIHSDQIANNFRKDDDWKISRGVYLFVGMGMLLLFGAVAAVIVTIRPWTVGVAGLLAILFLVFVIGVIHYWTSNNFYLTRTQMLLVCSIAFLLALAAFLMGLFHGKPFVGASIGYFSFIFLLTGRALTVLLSPPIVVYSPRVLPVYVYDAHADSAKNVSYAFLILYGIALATEVWGVIASIIMNPPFVGAGISATTLVIAFGFAVSRPCLTLKMMEDAVHFLSKDTVVQAMSRSANKTRNAISGTYSAPQRSASSAALLVGDPALTVDRAGNFVLPRADVMKLRDRLRNEEIAAGSFFCGVKDCLMTCPHSQANVDYRRNMCAHARILALEEAIDTEWVYMWDKFGGYLLLLLGLTAKAEQIQDEVRLRLFLDSIGLSDLSAKEIKKWMPEDRRQFELIQESYIREKEMEEEALMQRREEEGKGRERRRALLEREERKWKELEMSLLSSIPNTGSRDAAAMAAAVRAVGGDSALEDSFARDRVSSIANHIRKAQLARRAEQTGIPGTVCILDDEPRSTGRHCGELDLCLCLSQKVTLSIAVMVQPVSGPVCLFGSEFQKKVCWEILVAGSEQGMEAGQVGLRLVTKGERITTVAKEWNIGASSIADGRWHLVTVTIDADLGEATSFIDGNYDGYQNGLPLPTINGIWEPGTDIWVGARPPIDLDAFGRSDSEGSDSKMQIMDAFLWGRCLSEDEVAALHTAMSPAEHGFFDLAPGDAWHGSYSARVDDWESEEAYELYDQGDVEWDGQYSSGRKRPVHDAVAIDIDSFARRPRKPRFETQEEVNQRMFSVERAVRDALIAKGERNFTDQEFPPDDRSLFVDPTDPPRKLQVVSEWMRPSDIAKEISINSQPCLFSGSVNSSDVCQGRLGDCWFLSAVAVLTEMSRISEVIITHEYNEEGIYTVRFCIQGEWVAVVVDDWIPCESPGKPAFATSKKQNELWVSILEKAYAKLHGSYEALEGGLVQDALVDLTGGAGEEIDMRSPQAQIDLASGRLWSQLLYFKQEGFLLGAGSPSGSDVHISSSGIVQGHAYSILQVREVDGHKLIQIRNPWANEVEWNGPWSDSSPEWTERMKHKLMHVPQSKNGVFWMSWQDFQIHFRSIYVCRVYPPEMRYSVHGQWRGYSAGGCQDFDSWHQNPQYRLRVTGRDTLYPVHVFITLTQGVGFSRKTNGFRNYQSSHDSSMLYIGLRILKTQGCRAAYNIYMHESAGGSDYVNSREISCELVLDPYPKGYTIVPSTIHPGEEAPFVLSVFSKAPIKLEAI</sequence>
<feature type="transmembrane region" description="Helical" evidence="24">
    <location>
        <begin position="131"/>
        <end position="152"/>
    </location>
</feature>
<dbReference type="SUPFAM" id="SSF49899">
    <property type="entry name" value="Concanavalin A-like lectins/glucanases"/>
    <property type="match status" value="1"/>
</dbReference>
<protein>
    <recommendedName>
        <fullName evidence="20">Protein DEFECTIVE KERNEL 1</fullName>
    </recommendedName>
</protein>
<feature type="transmembrane region" description="Helical" evidence="24">
    <location>
        <begin position="771"/>
        <end position="791"/>
    </location>
</feature>
<evidence type="ECO:0000256" key="23">
    <source>
        <dbReference type="SAM" id="MobiDB-lite"/>
    </source>
</evidence>
<keyword evidence="18 24" id="KW-0472">Membrane</keyword>
<comment type="caution">
    <text evidence="26">The sequence shown here is derived from an EMBL/GenBank/DDBJ whole genome shotgun (WGS) entry which is preliminary data.</text>
</comment>
<dbReference type="InterPro" id="IPR001300">
    <property type="entry name" value="Peptidase_C2_calpain_cat"/>
</dbReference>
<keyword evidence="16" id="KW-0256">Endoplasmic reticulum</keyword>
<feature type="transmembrane region" description="Helical" evidence="24">
    <location>
        <begin position="663"/>
        <end position="684"/>
    </location>
</feature>
<keyword evidence="13" id="KW-0967">Endosome</keyword>
<dbReference type="FunFam" id="3.90.70.10:FF:000038">
    <property type="entry name" value="Calpain-type cysteine protease DEK1"/>
    <property type="match status" value="1"/>
</dbReference>
<proteinExistence type="inferred from homology"/>
<dbReference type="InterPro" id="IPR022684">
    <property type="entry name" value="Calpain_cysteine_protease"/>
</dbReference>
<evidence type="ECO:0000256" key="24">
    <source>
        <dbReference type="SAM" id="Phobius"/>
    </source>
</evidence>
<evidence type="ECO:0000259" key="25">
    <source>
        <dbReference type="PROSITE" id="PS50203"/>
    </source>
</evidence>
<dbReference type="SUPFAM" id="SSF54001">
    <property type="entry name" value="Cysteine proteinases"/>
    <property type="match status" value="1"/>
</dbReference>
<evidence type="ECO:0000256" key="13">
    <source>
        <dbReference type="ARBA" id="ARBA00022753"/>
    </source>
</evidence>
<feature type="transmembrane region" description="Helical" evidence="24">
    <location>
        <begin position="6"/>
        <end position="34"/>
    </location>
</feature>
<dbReference type="InterPro" id="IPR033883">
    <property type="entry name" value="C2_III"/>
</dbReference>
<dbReference type="GO" id="GO:0004198">
    <property type="term" value="F:calcium-dependent cysteine-type endopeptidase activity"/>
    <property type="evidence" value="ECO:0007669"/>
    <property type="project" value="InterPro"/>
</dbReference>
<keyword evidence="8" id="KW-0963">Cytoplasm</keyword>
<keyword evidence="15 22" id="KW-0788">Thiol protease</keyword>
<feature type="active site" evidence="21 22">
    <location>
        <position position="1796"/>
    </location>
</feature>
<feature type="transmembrane region" description="Helical" evidence="24">
    <location>
        <begin position="624"/>
        <end position="643"/>
    </location>
</feature>
<feature type="transmembrane region" description="Helical" evidence="24">
    <location>
        <begin position="855"/>
        <end position="874"/>
    </location>
</feature>
<feature type="transmembrane region" description="Helical" evidence="24">
    <location>
        <begin position="947"/>
        <end position="970"/>
    </location>
</feature>
<dbReference type="Gene3D" id="2.60.120.200">
    <property type="match status" value="1"/>
</dbReference>
<feature type="transmembrane region" description="Helical" evidence="24">
    <location>
        <begin position="1083"/>
        <end position="1106"/>
    </location>
</feature>
<evidence type="ECO:0000256" key="21">
    <source>
        <dbReference type="PIRSR" id="PIRSR622684-1"/>
    </source>
</evidence>
<name>A0A8T0N0G2_PANVG</name>
<evidence type="ECO:0000313" key="26">
    <source>
        <dbReference type="EMBL" id="KAG2541419.1"/>
    </source>
</evidence>
<evidence type="ECO:0000256" key="17">
    <source>
        <dbReference type="ARBA" id="ARBA00022989"/>
    </source>
</evidence>
<dbReference type="GO" id="GO:0006508">
    <property type="term" value="P:proteolysis"/>
    <property type="evidence" value="ECO:0007669"/>
    <property type="project" value="UniProtKB-KW"/>
</dbReference>
<feature type="region of interest" description="Disordered" evidence="23">
    <location>
        <begin position="366"/>
        <end position="407"/>
    </location>
</feature>
<comment type="similarity">
    <text evidence="5">Belongs to the peptidase C2 family.</text>
</comment>
<feature type="transmembrane region" description="Helical" evidence="24">
    <location>
        <begin position="886"/>
        <end position="909"/>
    </location>
</feature>
<keyword evidence="17 24" id="KW-1133">Transmembrane helix</keyword>
<evidence type="ECO:0000256" key="19">
    <source>
        <dbReference type="ARBA" id="ARBA00054983"/>
    </source>
</evidence>
<dbReference type="EMBL" id="CM029054">
    <property type="protein sequence ID" value="KAG2541419.1"/>
    <property type="molecule type" value="Genomic_DNA"/>
</dbReference>
<keyword evidence="7" id="KW-1003">Cell membrane</keyword>
<comment type="function">
    <text evidence="19">Essential protease involved in epiderm development. Required for aleurone cell development in the endosperm probably by maintaining and restricting the aleurone and embryonic epidermal L1 cell-layer fates as well as meristems organization. Involved in the maintenance of adaxial/abaxial axis information in developing leaves, probably by regulating cell proliferation and expansion. Does not need calcium ions to be active.</text>
</comment>
<evidence type="ECO:0000256" key="6">
    <source>
        <dbReference type="ARBA" id="ARBA00022473"/>
    </source>
</evidence>
<dbReference type="Gene3D" id="2.60.120.380">
    <property type="match status" value="1"/>
</dbReference>
<dbReference type="InterPro" id="IPR022682">
    <property type="entry name" value="Calpain_domain_III"/>
</dbReference>
<evidence type="ECO:0000256" key="8">
    <source>
        <dbReference type="ARBA" id="ARBA00022490"/>
    </source>
</evidence>
<dbReference type="InterPro" id="IPR022683">
    <property type="entry name" value="Calpain_III"/>
</dbReference>
<evidence type="ECO:0000256" key="15">
    <source>
        <dbReference type="ARBA" id="ARBA00022807"/>
    </source>
</evidence>
<evidence type="ECO:0000313" key="27">
    <source>
        <dbReference type="Proteomes" id="UP000823388"/>
    </source>
</evidence>
<feature type="transmembrane region" description="Helical" evidence="24">
    <location>
        <begin position="294"/>
        <end position="315"/>
    </location>
</feature>
<dbReference type="GO" id="GO:0005789">
    <property type="term" value="C:endoplasmic reticulum membrane"/>
    <property type="evidence" value="ECO:0007669"/>
    <property type="project" value="UniProtKB-SubCell"/>
</dbReference>
<reference evidence="26 27" key="1">
    <citation type="submission" date="2020-05" db="EMBL/GenBank/DDBJ databases">
        <title>WGS assembly of Panicum virgatum.</title>
        <authorList>
            <person name="Lovell J.T."/>
            <person name="Jenkins J."/>
            <person name="Shu S."/>
            <person name="Juenger T.E."/>
            <person name="Schmutz J."/>
        </authorList>
    </citation>
    <scope>NUCLEOTIDE SEQUENCE [LARGE SCALE GENOMIC DNA]</scope>
    <source>
        <strain evidence="27">cv. AP13</strain>
    </source>
</reference>
<dbReference type="PANTHER" id="PTHR10183:SF379">
    <property type="entry name" value="CALPAIN-5"/>
    <property type="match status" value="1"/>
</dbReference>
<dbReference type="FunFam" id="2.60.120.380:FF:000005">
    <property type="entry name" value="calpain-type cysteine protease DEK1"/>
    <property type="match status" value="1"/>
</dbReference>
<dbReference type="Pfam" id="PF00648">
    <property type="entry name" value="Peptidase_C2"/>
    <property type="match status" value="1"/>
</dbReference>
<evidence type="ECO:0000256" key="4">
    <source>
        <dbReference type="ARBA" id="ARBA00004651"/>
    </source>
</evidence>
<dbReference type="SMART" id="SM00230">
    <property type="entry name" value="CysPc"/>
    <property type="match status" value="1"/>
</dbReference>
<evidence type="ECO:0000256" key="3">
    <source>
        <dbReference type="ARBA" id="ARBA00004496"/>
    </source>
</evidence>
<keyword evidence="11" id="KW-0732">Signal</keyword>
<dbReference type="Pfam" id="PF01067">
    <property type="entry name" value="Calpain_III"/>
    <property type="match status" value="1"/>
</dbReference>
<dbReference type="CDD" id="cd00214">
    <property type="entry name" value="Calpain_III"/>
    <property type="match status" value="1"/>
</dbReference>
<feature type="transmembrane region" description="Helical" evidence="24">
    <location>
        <begin position="1008"/>
        <end position="1028"/>
    </location>
</feature>
<dbReference type="FunFam" id="2.60.120.200:FF:000165">
    <property type="entry name" value="Calpain-type cysteine protease DEK1"/>
    <property type="match status" value="1"/>
</dbReference>
<evidence type="ECO:0000256" key="20">
    <source>
        <dbReference type="ARBA" id="ARBA00079208"/>
    </source>
</evidence>
<evidence type="ECO:0000256" key="1">
    <source>
        <dbReference type="ARBA" id="ARBA00004337"/>
    </source>
</evidence>
<dbReference type="InterPro" id="IPR000169">
    <property type="entry name" value="Pept_cys_AS"/>
</dbReference>
<dbReference type="InterPro" id="IPR013320">
    <property type="entry name" value="ConA-like_dom_sf"/>
</dbReference>
<feature type="transmembrane region" description="Helical" evidence="24">
    <location>
        <begin position="720"/>
        <end position="741"/>
    </location>
</feature>
<evidence type="ECO:0000256" key="12">
    <source>
        <dbReference type="ARBA" id="ARBA00022737"/>
    </source>
</evidence>
<evidence type="ECO:0000256" key="9">
    <source>
        <dbReference type="ARBA" id="ARBA00022670"/>
    </source>
</evidence>
<organism evidence="26 27">
    <name type="scientific">Panicum virgatum</name>
    <name type="common">Blackwell switchgrass</name>
    <dbReference type="NCBI Taxonomy" id="38727"/>
    <lineage>
        <taxon>Eukaryota</taxon>
        <taxon>Viridiplantae</taxon>
        <taxon>Streptophyta</taxon>
        <taxon>Embryophyta</taxon>
        <taxon>Tracheophyta</taxon>
        <taxon>Spermatophyta</taxon>
        <taxon>Magnoliopsida</taxon>
        <taxon>Liliopsida</taxon>
        <taxon>Poales</taxon>
        <taxon>Poaceae</taxon>
        <taxon>PACMAD clade</taxon>
        <taxon>Panicoideae</taxon>
        <taxon>Panicodae</taxon>
        <taxon>Paniceae</taxon>
        <taxon>Panicinae</taxon>
        <taxon>Panicum</taxon>
        <taxon>Panicum sect. Hiantes</taxon>
    </lineage>
</organism>
<evidence type="ECO:0000256" key="5">
    <source>
        <dbReference type="ARBA" id="ARBA00007623"/>
    </source>
</evidence>
<dbReference type="PROSITE" id="PS00139">
    <property type="entry name" value="THIOL_PROTEASE_CYS"/>
    <property type="match status" value="1"/>
</dbReference>
<dbReference type="PANTHER" id="PTHR10183">
    <property type="entry name" value="CALPAIN"/>
    <property type="match status" value="1"/>
</dbReference>